<evidence type="ECO:0000256" key="19">
    <source>
        <dbReference type="ARBA" id="ARBA00047816"/>
    </source>
</evidence>
<organism evidence="23">
    <name type="scientific">Paraconexibacter sp. AEG42_29</name>
    <dbReference type="NCBI Taxonomy" id="2997339"/>
    <lineage>
        <taxon>Bacteria</taxon>
        <taxon>Bacillati</taxon>
        <taxon>Actinomycetota</taxon>
        <taxon>Thermoleophilia</taxon>
        <taxon>Solirubrobacterales</taxon>
        <taxon>Paraconexibacteraceae</taxon>
        <taxon>Paraconexibacter</taxon>
    </lineage>
</organism>
<dbReference type="KEGG" id="parq:DSM112329_03448"/>
<comment type="similarity">
    <text evidence="3 20">Belongs to the heme-copper respiratory oxidase family.</text>
</comment>
<evidence type="ECO:0000256" key="14">
    <source>
        <dbReference type="ARBA" id="ARBA00022989"/>
    </source>
</evidence>
<comment type="subcellular location">
    <subcellularLocation>
        <location evidence="1 21">Cell membrane</location>
        <topology evidence="1 21">Multi-pass membrane protein</topology>
    </subcellularLocation>
</comment>
<evidence type="ECO:0000313" key="23">
    <source>
        <dbReference type="EMBL" id="XAY06574.1"/>
    </source>
</evidence>
<sequence>MATPEITLPAQRTAAPVPQITAHSVVKENTSWTSWVTTTDHKKIGIMYLVLTFVFFLLGGVEALMIRLQLAQADNTLLTPQTYNELFTMHGTTMIFLFVVPIMAGFGNYFVPLMIGARDMAFPKLNALSFWMLAAGGVVFYGSIFFSPPECGWTCYSPLSSSQYLPSGGVDAWIFLIHLTGISSLVGAINFYATIVNMRAPGMGWGRLPLFCWTILTYAVLLILALPVIGGAVTLLLTDRHFGTHFYDASNGGSPLLWQHLFWFFGHPEVYIMVLPGFGIISEILPVFARKPIFGYKAIAAATVVIAFLGLLVWAHHMFSTPSPTIVLVFFMMSSFLIAVPTGVKMFNWIATLWRGTIEFTTPLLFSAGFLFTFLIGGITGIFLAVFPVDWQLTDTYFVVAHLHYVLVGGAVLAIFAGIYYWFPKMTGRMLGETLGKISFWLILIGFHTTFLIQHAIGLDGMPRRVYEYPDVGHLELYNLISTIGSFILAIGVGVTVVNVMLSLKKGAISGPDPWKGNTLEWFTTSPPPVNNFDTVPRIRSVEPMKDIRRQVARQAEQAPVAVATESEGFTG</sequence>
<keyword evidence="11 21" id="KW-0479">Metal-binding</keyword>
<keyword evidence="10 20" id="KW-0812">Transmembrane</keyword>
<evidence type="ECO:0000256" key="16">
    <source>
        <dbReference type="ARBA" id="ARBA00023008"/>
    </source>
</evidence>
<evidence type="ECO:0000256" key="18">
    <source>
        <dbReference type="ARBA" id="ARBA00025218"/>
    </source>
</evidence>
<dbReference type="PRINTS" id="PR01165">
    <property type="entry name" value="CYCOXIDASEI"/>
</dbReference>
<dbReference type="EC" id="7.1.1.9" evidence="4 21"/>
<feature type="domain" description="Cytochrome oxidase subunit I profile" evidence="22">
    <location>
        <begin position="26"/>
        <end position="540"/>
    </location>
</feature>
<dbReference type="InterPro" id="IPR014241">
    <property type="entry name" value="Cyt_c_oxidase_su1_bac"/>
</dbReference>
<evidence type="ECO:0000256" key="20">
    <source>
        <dbReference type="RuleBase" id="RU000370"/>
    </source>
</evidence>
<feature type="transmembrane region" description="Helical" evidence="21">
    <location>
        <begin position="208"/>
        <end position="237"/>
    </location>
</feature>
<evidence type="ECO:0000256" key="17">
    <source>
        <dbReference type="ARBA" id="ARBA00023136"/>
    </source>
</evidence>
<evidence type="ECO:0000256" key="11">
    <source>
        <dbReference type="ARBA" id="ARBA00022723"/>
    </source>
</evidence>
<evidence type="ECO:0000256" key="5">
    <source>
        <dbReference type="ARBA" id="ARBA00015947"/>
    </source>
</evidence>
<comment type="catalytic activity">
    <reaction evidence="19 21">
        <text>4 Fe(II)-[cytochrome c] + O2 + 8 H(+)(in) = 4 Fe(III)-[cytochrome c] + 2 H2O + 4 H(+)(out)</text>
        <dbReference type="Rhea" id="RHEA:11436"/>
        <dbReference type="Rhea" id="RHEA-COMP:10350"/>
        <dbReference type="Rhea" id="RHEA-COMP:14399"/>
        <dbReference type="ChEBI" id="CHEBI:15377"/>
        <dbReference type="ChEBI" id="CHEBI:15378"/>
        <dbReference type="ChEBI" id="CHEBI:15379"/>
        <dbReference type="ChEBI" id="CHEBI:29033"/>
        <dbReference type="ChEBI" id="CHEBI:29034"/>
        <dbReference type="EC" id="7.1.1.9"/>
    </reaction>
</comment>
<evidence type="ECO:0000256" key="13">
    <source>
        <dbReference type="ARBA" id="ARBA00022982"/>
    </source>
</evidence>
<evidence type="ECO:0000256" key="6">
    <source>
        <dbReference type="ARBA" id="ARBA00022448"/>
    </source>
</evidence>
<dbReference type="GO" id="GO:0009060">
    <property type="term" value="P:aerobic respiration"/>
    <property type="evidence" value="ECO:0007669"/>
    <property type="project" value="InterPro"/>
</dbReference>
<dbReference type="GO" id="GO:0046872">
    <property type="term" value="F:metal ion binding"/>
    <property type="evidence" value="ECO:0007669"/>
    <property type="project" value="UniProtKB-KW"/>
</dbReference>
<evidence type="ECO:0000256" key="2">
    <source>
        <dbReference type="ARBA" id="ARBA00004673"/>
    </source>
</evidence>
<feature type="transmembrane region" description="Helical" evidence="21">
    <location>
        <begin position="435"/>
        <end position="457"/>
    </location>
</feature>
<feature type="transmembrane region" description="Helical" evidence="21">
    <location>
        <begin position="127"/>
        <end position="146"/>
    </location>
</feature>
<feature type="transmembrane region" description="Helical" evidence="21">
    <location>
        <begin position="364"/>
        <end position="387"/>
    </location>
</feature>
<dbReference type="AlphaFoldDB" id="A0AAU7AY90"/>
<feature type="transmembrane region" description="Helical" evidence="21">
    <location>
        <begin position="293"/>
        <end position="314"/>
    </location>
</feature>
<comment type="function">
    <text evidence="18 21">Cytochrome c oxidase is the component of the respiratory chain that catalyzes the reduction of oxygen to water. Subunits 1-3 form the functional core of the enzyme complex. CO I is the catalytic subunit of the enzyme. Electrons originating in cytochrome c are transferred via the copper A center of subunit 2 and heme A of subunit 1 to the bimetallic center formed by heme A3 and copper B.</text>
</comment>
<keyword evidence="13 20" id="KW-0249">Electron transport</keyword>
<dbReference type="Pfam" id="PF00115">
    <property type="entry name" value="COX1"/>
    <property type="match status" value="1"/>
</dbReference>
<dbReference type="FunFam" id="1.20.210.10:FF:000006">
    <property type="entry name" value="Cytochrome c oxidase subunit 1"/>
    <property type="match status" value="1"/>
</dbReference>
<dbReference type="RefSeq" id="WP_354697804.1">
    <property type="nucleotide sequence ID" value="NZ_CP114014.1"/>
</dbReference>
<dbReference type="Gene3D" id="1.20.210.10">
    <property type="entry name" value="Cytochrome c oxidase-like, subunit I domain"/>
    <property type="match status" value="1"/>
</dbReference>
<evidence type="ECO:0000256" key="9">
    <source>
        <dbReference type="ARBA" id="ARBA00022660"/>
    </source>
</evidence>
<comment type="pathway">
    <text evidence="2 21">Energy metabolism; oxidative phosphorylation.</text>
</comment>
<dbReference type="InterPro" id="IPR000883">
    <property type="entry name" value="Cyt_C_Oxase_1"/>
</dbReference>
<name>A0AAU7AY90_9ACTN</name>
<reference evidence="23" key="1">
    <citation type="submission" date="2022-12" db="EMBL/GenBank/DDBJ databases">
        <title>Paraconexibacter alkalitolerans sp. nov. and Baekduia alba sp. nov., isolated from soil and emended description of the genera Paraconexibacter (Chun et al., 2020) and Baekduia (An et al., 2020).</title>
        <authorList>
            <person name="Vieira S."/>
            <person name="Huber K.J."/>
            <person name="Geppert A."/>
            <person name="Wolf J."/>
            <person name="Neumann-Schaal M."/>
            <person name="Muesken M."/>
            <person name="Overmann J."/>
        </authorList>
    </citation>
    <scope>NUCLEOTIDE SEQUENCE</scope>
    <source>
        <strain evidence="23">AEG42_29</strain>
    </source>
</reference>
<dbReference type="InterPro" id="IPR023616">
    <property type="entry name" value="Cyt_c_oxase-like_su1_dom"/>
</dbReference>
<dbReference type="GO" id="GO:0005886">
    <property type="term" value="C:plasma membrane"/>
    <property type="evidence" value="ECO:0007669"/>
    <property type="project" value="UniProtKB-SubCell"/>
</dbReference>
<dbReference type="NCBIfam" id="TIGR02891">
    <property type="entry name" value="CtaD_CoxA"/>
    <property type="match status" value="1"/>
</dbReference>
<evidence type="ECO:0000256" key="4">
    <source>
        <dbReference type="ARBA" id="ARBA00012949"/>
    </source>
</evidence>
<evidence type="ECO:0000256" key="12">
    <source>
        <dbReference type="ARBA" id="ARBA00022967"/>
    </source>
</evidence>
<keyword evidence="9 20" id="KW-0679">Respiratory chain</keyword>
<dbReference type="GO" id="GO:0015990">
    <property type="term" value="P:electron transport coupled proton transport"/>
    <property type="evidence" value="ECO:0007669"/>
    <property type="project" value="InterPro"/>
</dbReference>
<dbReference type="GO" id="GO:0020037">
    <property type="term" value="F:heme binding"/>
    <property type="evidence" value="ECO:0007669"/>
    <property type="project" value="InterPro"/>
</dbReference>
<dbReference type="InterPro" id="IPR036927">
    <property type="entry name" value="Cyt_c_oxase-like_su1_sf"/>
</dbReference>
<evidence type="ECO:0000256" key="21">
    <source>
        <dbReference type="RuleBase" id="RU363061"/>
    </source>
</evidence>
<keyword evidence="8 20" id="KW-0349">Heme</keyword>
<evidence type="ECO:0000256" key="15">
    <source>
        <dbReference type="ARBA" id="ARBA00023004"/>
    </source>
</evidence>
<feature type="transmembrane region" description="Helical" evidence="21">
    <location>
        <begin position="477"/>
        <end position="502"/>
    </location>
</feature>
<keyword evidence="7 21" id="KW-1003">Cell membrane</keyword>
<evidence type="ECO:0000259" key="22">
    <source>
        <dbReference type="PROSITE" id="PS50855"/>
    </source>
</evidence>
<feature type="transmembrane region" description="Helical" evidence="21">
    <location>
        <begin position="257"/>
        <end position="281"/>
    </location>
</feature>
<evidence type="ECO:0000256" key="8">
    <source>
        <dbReference type="ARBA" id="ARBA00022617"/>
    </source>
</evidence>
<dbReference type="SUPFAM" id="SSF81442">
    <property type="entry name" value="Cytochrome c oxidase subunit I-like"/>
    <property type="match status" value="1"/>
</dbReference>
<keyword evidence="6 20" id="KW-0813">Transport</keyword>
<dbReference type="PANTHER" id="PTHR10422:SF18">
    <property type="entry name" value="CYTOCHROME C OXIDASE SUBUNIT 1"/>
    <property type="match status" value="1"/>
</dbReference>
<gene>
    <name evidence="23" type="primary">ctaD_1</name>
    <name evidence="23" type="ORF">DSM112329_03448</name>
</gene>
<feature type="transmembrane region" description="Helical" evidence="21">
    <location>
        <begin position="46"/>
        <end position="66"/>
    </location>
</feature>
<keyword evidence="16 21" id="KW-0186">Copper</keyword>
<keyword evidence="15 21" id="KW-0408">Iron</keyword>
<accession>A0AAU7AY90</accession>
<feature type="transmembrane region" description="Helical" evidence="21">
    <location>
        <begin position="172"/>
        <end position="196"/>
    </location>
</feature>
<keyword evidence="14 21" id="KW-1133">Transmembrane helix</keyword>
<evidence type="ECO:0000256" key="1">
    <source>
        <dbReference type="ARBA" id="ARBA00004651"/>
    </source>
</evidence>
<keyword evidence="17 21" id="KW-0472">Membrane</keyword>
<evidence type="ECO:0000256" key="3">
    <source>
        <dbReference type="ARBA" id="ARBA00009578"/>
    </source>
</evidence>
<dbReference type="InterPro" id="IPR023615">
    <property type="entry name" value="Cyt_c_Oxase_su1_BS"/>
</dbReference>
<feature type="transmembrane region" description="Helical" evidence="21">
    <location>
        <begin position="326"/>
        <end position="344"/>
    </location>
</feature>
<evidence type="ECO:0000256" key="10">
    <source>
        <dbReference type="ARBA" id="ARBA00022692"/>
    </source>
</evidence>
<proteinExistence type="inferred from homology"/>
<feature type="transmembrane region" description="Helical" evidence="21">
    <location>
        <begin position="399"/>
        <end position="423"/>
    </location>
</feature>
<dbReference type="EMBL" id="CP114014">
    <property type="protein sequence ID" value="XAY06574.1"/>
    <property type="molecule type" value="Genomic_DNA"/>
</dbReference>
<dbReference type="GO" id="GO:0004129">
    <property type="term" value="F:cytochrome-c oxidase activity"/>
    <property type="evidence" value="ECO:0007669"/>
    <property type="project" value="UniProtKB-EC"/>
</dbReference>
<dbReference type="PROSITE" id="PS50855">
    <property type="entry name" value="COX1"/>
    <property type="match status" value="1"/>
</dbReference>
<dbReference type="PROSITE" id="PS00077">
    <property type="entry name" value="COX1_CUB"/>
    <property type="match status" value="1"/>
</dbReference>
<protein>
    <recommendedName>
        <fullName evidence="5 21">Cytochrome c oxidase subunit 1</fullName>
        <ecNumber evidence="4 21">7.1.1.9</ecNumber>
    </recommendedName>
</protein>
<keyword evidence="12" id="KW-1278">Translocase</keyword>
<evidence type="ECO:0000256" key="7">
    <source>
        <dbReference type="ARBA" id="ARBA00022475"/>
    </source>
</evidence>
<feature type="transmembrane region" description="Helical" evidence="21">
    <location>
        <begin position="86"/>
        <end position="115"/>
    </location>
</feature>
<dbReference type="GO" id="GO:0022904">
    <property type="term" value="P:respiratory electron transport chain"/>
    <property type="evidence" value="ECO:0007669"/>
    <property type="project" value="TreeGrafter"/>
</dbReference>
<dbReference type="PANTHER" id="PTHR10422">
    <property type="entry name" value="CYTOCHROME C OXIDASE SUBUNIT 1"/>
    <property type="match status" value="1"/>
</dbReference>